<dbReference type="RefSeq" id="WP_380008182.1">
    <property type="nucleotide sequence ID" value="NZ_JBHLYR010000028.1"/>
</dbReference>
<dbReference type="EMBL" id="JBHLYR010000028">
    <property type="protein sequence ID" value="MFB9992044.1"/>
    <property type="molecule type" value="Genomic_DNA"/>
</dbReference>
<dbReference type="Proteomes" id="UP001589733">
    <property type="component" value="Unassembled WGS sequence"/>
</dbReference>
<protein>
    <submittedName>
        <fullName evidence="1">Uncharacterized protein</fullName>
    </submittedName>
</protein>
<reference evidence="1 2" key="1">
    <citation type="submission" date="2024-09" db="EMBL/GenBank/DDBJ databases">
        <authorList>
            <person name="Sun Q."/>
            <person name="Mori K."/>
        </authorList>
    </citation>
    <scope>NUCLEOTIDE SEQUENCE [LARGE SCALE GENOMIC DNA]</scope>
    <source>
        <strain evidence="1 2">JCM 13503</strain>
    </source>
</reference>
<evidence type="ECO:0000313" key="1">
    <source>
        <dbReference type="EMBL" id="MFB9992044.1"/>
    </source>
</evidence>
<organism evidence="1 2">
    <name type="scientific">Deinococcus oregonensis</name>
    <dbReference type="NCBI Taxonomy" id="1805970"/>
    <lineage>
        <taxon>Bacteria</taxon>
        <taxon>Thermotogati</taxon>
        <taxon>Deinococcota</taxon>
        <taxon>Deinococci</taxon>
        <taxon>Deinococcales</taxon>
        <taxon>Deinococcaceae</taxon>
        <taxon>Deinococcus</taxon>
    </lineage>
</organism>
<gene>
    <name evidence="1" type="ORF">ACFFLM_08735</name>
</gene>
<sequence>MPGAGLFQHHPGLDWVAWCWRGRVVQVDFGTPRSVQQSDAAGDFEASDFLSNHFLGLTADGWENLVNPAYLTFRAWHAEQVRLADNSGRTKLGLSVPDFG</sequence>
<keyword evidence="2" id="KW-1185">Reference proteome</keyword>
<accession>A0ABV6AX10</accession>
<name>A0ABV6AX10_9DEIO</name>
<comment type="caution">
    <text evidence="1">The sequence shown here is derived from an EMBL/GenBank/DDBJ whole genome shotgun (WGS) entry which is preliminary data.</text>
</comment>
<proteinExistence type="predicted"/>
<evidence type="ECO:0000313" key="2">
    <source>
        <dbReference type="Proteomes" id="UP001589733"/>
    </source>
</evidence>